<evidence type="ECO:0000313" key="4">
    <source>
        <dbReference type="Proteomes" id="UP000238350"/>
    </source>
</evidence>
<dbReference type="AlphaFoldDB" id="A0A2T0FDU3"/>
<accession>A0A2T0FDU3</accession>
<keyword evidence="4" id="KW-1185">Reference proteome</keyword>
<evidence type="ECO:0000313" key="3">
    <source>
        <dbReference type="EMBL" id="PRT53151.1"/>
    </source>
</evidence>
<dbReference type="RefSeq" id="XP_024663097.1">
    <property type="nucleotide sequence ID" value="XM_024807329.1"/>
</dbReference>
<feature type="region of interest" description="Disordered" evidence="1">
    <location>
        <begin position="1"/>
        <end position="20"/>
    </location>
</feature>
<proteinExistence type="predicted"/>
<dbReference type="GeneID" id="36514520"/>
<gene>
    <name evidence="3" type="ORF">B9G98_00771</name>
</gene>
<dbReference type="EMBL" id="NDIQ01000001">
    <property type="protein sequence ID" value="PRT53151.1"/>
    <property type="molecule type" value="Genomic_DNA"/>
</dbReference>
<evidence type="ECO:0000256" key="1">
    <source>
        <dbReference type="SAM" id="MobiDB-lite"/>
    </source>
</evidence>
<reference evidence="3 4" key="1">
    <citation type="submission" date="2017-04" db="EMBL/GenBank/DDBJ databases">
        <title>Genome sequencing of [Candida] sorbophila.</title>
        <authorList>
            <person name="Ahn J.O."/>
        </authorList>
    </citation>
    <scope>NUCLEOTIDE SEQUENCE [LARGE SCALE GENOMIC DNA]</scope>
    <source>
        <strain evidence="3 4">DS02</strain>
    </source>
</reference>
<dbReference type="OrthoDB" id="5596992at2759"/>
<feature type="domain" description="Swiss Army Knife RNA repair protein HAD" evidence="2">
    <location>
        <begin position="86"/>
        <end position="263"/>
    </location>
</feature>
<dbReference type="InterPro" id="IPR018812">
    <property type="entry name" value="SAK_HAD"/>
</dbReference>
<dbReference type="Pfam" id="PF10307">
    <property type="entry name" value="HAD_SAK_1"/>
    <property type="match status" value="1"/>
</dbReference>
<protein>
    <submittedName>
        <fullName evidence="3">Uncharacterized protein C4.02c</fullName>
    </submittedName>
</protein>
<comment type="caution">
    <text evidence="3">The sequence shown here is derived from an EMBL/GenBank/DDBJ whole genome shotgun (WGS) entry which is preliminary data.</text>
</comment>
<evidence type="ECO:0000259" key="2">
    <source>
        <dbReference type="Pfam" id="PF10307"/>
    </source>
</evidence>
<name>A0A2T0FDU3_9ASCO</name>
<sequence>MRNRKFNEAPPPYLNGAYRPPSALGGDRGFPFGFLLGASAPPVPQPHHPARPATVDEVPMLDLDLPKSNDYRDIVIIEFDRALFHTPSPNLDLLEPTSARLVETGLGDEGWWESPAVLEAARNSCSNWNETLVDILKVAISSPQVFTAVISGRTAQNEDQIRKMLTEKGIGNIDCLVLGESGQQIRLRKTQLVSRLWSHFYTCNRLTVYEGRPKDAKALRNLLPALATEARNGLILKEVVAPLVLLPPREERSFLEAAVLRYNEKNPKPIVAEVTKNGCIYRLVPETRDLILQKVQEIINPDQIILNPAKSSNSSTEENAEIEVSWNFVDAIIEGGILKLNLAVSNENIQFLVCGRLSTPDGPVNWYDGTSAYTARRIVDRRLYLRT</sequence>
<organism evidence="3 4">
    <name type="scientific">Wickerhamiella sorbophila</name>
    <dbReference type="NCBI Taxonomy" id="45607"/>
    <lineage>
        <taxon>Eukaryota</taxon>
        <taxon>Fungi</taxon>
        <taxon>Dikarya</taxon>
        <taxon>Ascomycota</taxon>
        <taxon>Saccharomycotina</taxon>
        <taxon>Dipodascomycetes</taxon>
        <taxon>Dipodascales</taxon>
        <taxon>Trichomonascaceae</taxon>
        <taxon>Wickerhamiella</taxon>
    </lineage>
</organism>
<dbReference type="Proteomes" id="UP000238350">
    <property type="component" value="Unassembled WGS sequence"/>
</dbReference>